<reference evidence="2" key="1">
    <citation type="journal article" date="2019" name="Int. J. Syst. Evol. Microbiol.">
        <title>The Global Catalogue of Microorganisms (GCM) 10K type strain sequencing project: providing services to taxonomists for standard genome sequencing and annotation.</title>
        <authorList>
            <consortium name="The Broad Institute Genomics Platform"/>
            <consortium name="The Broad Institute Genome Sequencing Center for Infectious Disease"/>
            <person name="Wu L."/>
            <person name="Ma J."/>
        </authorList>
    </citation>
    <scope>NUCLEOTIDE SEQUENCE [LARGE SCALE GENOMIC DNA]</scope>
    <source>
        <strain evidence="2">JCM 4087</strain>
    </source>
</reference>
<dbReference type="RefSeq" id="WP_263338147.1">
    <property type="nucleotide sequence ID" value="NZ_JAGSYH010000004.1"/>
</dbReference>
<name>A0ABW1EGG0_9BACT</name>
<comment type="caution">
    <text evidence="1">The sequence shown here is derived from an EMBL/GenBank/DDBJ whole genome shotgun (WGS) entry which is preliminary data.</text>
</comment>
<evidence type="ECO:0000313" key="2">
    <source>
        <dbReference type="Proteomes" id="UP001596091"/>
    </source>
</evidence>
<evidence type="ECO:0000313" key="1">
    <source>
        <dbReference type="EMBL" id="MFC5862078.1"/>
    </source>
</evidence>
<dbReference type="Proteomes" id="UP001596091">
    <property type="component" value="Unassembled WGS sequence"/>
</dbReference>
<proteinExistence type="predicted"/>
<protein>
    <submittedName>
        <fullName evidence="1">Uncharacterized protein</fullName>
    </submittedName>
</protein>
<gene>
    <name evidence="1" type="ORF">ACFPT7_07220</name>
</gene>
<keyword evidence="2" id="KW-1185">Reference proteome</keyword>
<dbReference type="EMBL" id="JBHSPH010000002">
    <property type="protein sequence ID" value="MFC5862078.1"/>
    <property type="molecule type" value="Genomic_DNA"/>
</dbReference>
<accession>A0ABW1EGG0</accession>
<organism evidence="1 2">
    <name type="scientific">Acidicapsa dinghuensis</name>
    <dbReference type="NCBI Taxonomy" id="2218256"/>
    <lineage>
        <taxon>Bacteria</taxon>
        <taxon>Pseudomonadati</taxon>
        <taxon>Acidobacteriota</taxon>
        <taxon>Terriglobia</taxon>
        <taxon>Terriglobales</taxon>
        <taxon>Acidobacteriaceae</taxon>
        <taxon>Acidicapsa</taxon>
    </lineage>
</organism>
<sequence length="142" mass="16109">MADWCGTARSNYFQVRDEIAFRAWAEKRNLQVFEAPRTTESPALLGIYSEDEYGGWPSSDVELEEETGDGSIDLYAELARHLTEEQIAVLMEIGAEKHRYLTGIAVAVDHTGRTVEVTLDDVYQRAATEFQSDVHRITRCSY</sequence>